<evidence type="ECO:0000313" key="2">
    <source>
        <dbReference type="EMBL" id="KAJ1607111.1"/>
    </source>
</evidence>
<protein>
    <recommendedName>
        <fullName evidence="4">SCD domain-containing protein</fullName>
    </recommendedName>
</protein>
<evidence type="ECO:0008006" key="4">
    <source>
        <dbReference type="Google" id="ProtNLM"/>
    </source>
</evidence>
<feature type="region of interest" description="Disordered" evidence="1">
    <location>
        <begin position="1373"/>
        <end position="1419"/>
    </location>
</feature>
<accession>A0ABQ8P3S7</accession>
<dbReference type="Proteomes" id="UP001071777">
    <property type="component" value="Unassembled WGS sequence"/>
</dbReference>
<dbReference type="EMBL" id="JAPCXB010000125">
    <property type="protein sequence ID" value="KAJ1607111.1"/>
    <property type="molecule type" value="Genomic_DNA"/>
</dbReference>
<comment type="caution">
    <text evidence="2">The sequence shown here is derived from an EMBL/GenBank/DDBJ whole genome shotgun (WGS) entry which is preliminary data.</text>
</comment>
<sequence>MSHLDNIPDILKTSKSRGPCRFSLERLSEISICLSNLEVSVKLPILEVLIEQGELQKQPSQYKSILLNCILDCIRLALPLSTNLFGKISLKNHRSIAKNEGNIKQSNTELICDMVLCGLMEHIESLLEILNSSKEETVCSNANLSKYTYSIERATEKNSRVLMFLIEGTHESRRKKQLILIFGLLMDLLEVSIDRKNIEILDICKYAISSIIIHSGTMNIKNELIICFFLKYIKLLKPHEEANIESFLSHACDILSVVGVSGVSYNTNTILVESFRFLRSNTKISVEISDKEGKEGHWWRENSIFVPDLIRKSLHEKIKDVQTPIIYIIHFLESISEEYVQSVITQMICDLREYDDKIRFQAVKMVTRFILLGIKSEYNFIFQGSDVANKIKADKDSKLKRQLVDEWLSRANDKQRDIRTEVVMGVVRAMNIFLERSEFGDSCERFVKFIIEQDDVACPNLREDLIKAVSVWLTNQRKESNSNKLVDESIKYLLRHICDKNRNLRIFLIKYLRDYIEVPELSRNLWFLWYISFKQKDLQMRNVIEDILLEINQLETLELYSSLKKKSRLQCGAVMDENQSNSAIYKIIKTFNDQRLTLLKSLRMLVCLKFMIKFNKNNLRKQVELLKLDIVKQIQHFFECEDSKENAAKNMISTIEKSLNSREDFEKWAIILGMTISDKSSPEEVQNSLESVAEGLELDKAQEFKKIIRYLSVFSPSNKAISCNVLLTIFSPNQKNESKQGLEEFSDDLDVFILKLQFKYKINVLCHLLKSEECSGVNGEEIVELISNTIGLYNQQEIFKLYECFYFNSKELFRKKLMKHLKEINSKSKQINGIFNAPFAEGCFSSEDRGDDFIAEILPKDESKTIVRDIIYQIFPNLPVSRIFCSYSDFHSYLNSATLKDNYEDKDNILELFILRLYAEKALESEKRETHDFGTALSMLIQRVEGALKLPDIDENQYLTLSKLIGVGCLLCFNINNMEEELFSKFFEVYFNFNVLWGAKAELESKFADSSRNYSEDKLFFKYFVDKIGYNFHEKFGIDLSSIEENIFVFNSYFYIELVNFICFSGLENFFRKNHLRIFELGQKLCNNKLGYLQIMMISQILTLDRSGSRRTILSTTLGRSLGISFIPMLSQKLSSEQGSQEFSEEIEKVIENIVSIFVGSAVDTKNLKSDQLYCVLDCIISVFIYYISRANNFTLEAANHSIHRFVKIIHTQVVKKLKTKDNDLERLESIGVYCIALLGEISGSYSCILDDYNRIGTADNPIFDICRGVQFHISYFFVSNEEPEIFMRESTDIFDNWNQLMSTCKFRIPSYLFSKVRVKESFHDQSHFKWSVPTFTKKKATRTKVVKVDTQRKSRRLEASKTKVSDSYDAFEGKYDESDEGTFTSSSDNSDDENWVLNASSKPRAYKKSRSSNRLRAC</sequence>
<feature type="compositionally biased region" description="Basic residues" evidence="1">
    <location>
        <begin position="1405"/>
        <end position="1419"/>
    </location>
</feature>
<organism evidence="2 3">
    <name type="scientific">Cryptosporidium canis</name>
    <dbReference type="NCBI Taxonomy" id="195482"/>
    <lineage>
        <taxon>Eukaryota</taxon>
        <taxon>Sar</taxon>
        <taxon>Alveolata</taxon>
        <taxon>Apicomplexa</taxon>
        <taxon>Conoidasida</taxon>
        <taxon>Coccidia</taxon>
        <taxon>Eucoccidiorida</taxon>
        <taxon>Eimeriorina</taxon>
        <taxon>Cryptosporidiidae</taxon>
        <taxon>Cryptosporidium</taxon>
    </lineage>
</organism>
<evidence type="ECO:0000313" key="3">
    <source>
        <dbReference type="Proteomes" id="UP001071777"/>
    </source>
</evidence>
<name>A0ABQ8P3S7_9CRYT</name>
<evidence type="ECO:0000256" key="1">
    <source>
        <dbReference type="SAM" id="MobiDB-lite"/>
    </source>
</evidence>
<gene>
    <name evidence="2" type="ORF">OJ252_2966</name>
</gene>
<proteinExistence type="predicted"/>
<keyword evidence="3" id="KW-1185">Reference proteome</keyword>
<reference evidence="2" key="1">
    <citation type="submission" date="2022-10" db="EMBL/GenBank/DDBJ databases">
        <title>Adaptive evolution leads to modifications in subtelomeric GC content in a zoonotic Cryptosporidium species.</title>
        <authorList>
            <person name="Li J."/>
            <person name="Feng Y."/>
            <person name="Xiao L."/>
        </authorList>
    </citation>
    <scope>NUCLEOTIDE SEQUENCE</scope>
    <source>
        <strain evidence="2">25894</strain>
    </source>
</reference>